<evidence type="ECO:0000313" key="9">
    <source>
        <dbReference type="Proteomes" id="UP000001861"/>
    </source>
</evidence>
<dbReference type="PANTHER" id="PTHR23327">
    <property type="entry name" value="RING FINGER PROTEIN 127"/>
    <property type="match status" value="1"/>
</dbReference>
<feature type="region of interest" description="Disordered" evidence="5">
    <location>
        <begin position="55"/>
        <end position="132"/>
    </location>
</feature>
<dbReference type="PROSITE" id="PS51382">
    <property type="entry name" value="SPX"/>
    <property type="match status" value="1"/>
</dbReference>
<feature type="compositionally biased region" description="Low complexity" evidence="5">
    <location>
        <begin position="55"/>
        <end position="83"/>
    </location>
</feature>
<keyword evidence="1" id="KW-0479">Metal-binding</keyword>
<sequence>MHFSKKYTQILKDLPPELQENAIQYRQLKKIINQIVSELSSIGLSPSILQELTIDSSPDPIPSSSASLPTDPSIPASPSTIASNSTGTDLGSGSSVSQAQATDSADSQSPTTPNDPDTPSSPQPPLRLEDIQSPVIVNHARIRYEVIEHSDRIEPHLRLWVTIPDLPPHNSTECGKIEDVEDGDESLAEVDSEEEEGEAETEAEAESSPERDGGRMSRKKNVLWSLDQKLHQKPRRPSPSPSPSRDSPATPPLVVPDELPPHPPSGGRTHEVVIPLVSDTKFFTNLSTAIDSMSAHLSQAQDEFRESLHELSKTISQTALPASASRSVQVTSSQPSKSDLYSWREIFQLYVEAEVFEHIGEVKGGERSLEECERRLQLFVDQATQRGIADRRNFKMRKSREALDQFIELNLFILNIKKFQEASSEATRKILKKHTKRTALPLPSPFAQARAAAAAQQLSLTPFLFGRLGTTSLPRTLVQAIGETLLPIIPHVDDYACLICTAIAFKPIRLSCGHLFCVRCLVKMQKRNKGDCPMCRAPVVLSANGSNVDWALLNFMQDWFPIEAREKLKANEKEAAEEELIELGIDPNKSCIIM</sequence>
<dbReference type="InterPro" id="IPR013083">
    <property type="entry name" value="Znf_RING/FYVE/PHD"/>
</dbReference>
<dbReference type="OMA" id="CIRCLIV"/>
<dbReference type="InterPro" id="IPR001841">
    <property type="entry name" value="Znf_RING"/>
</dbReference>
<evidence type="ECO:0000313" key="8">
    <source>
        <dbReference type="EMBL" id="EAU86763.2"/>
    </source>
</evidence>
<dbReference type="KEGG" id="cci:CC1G_06524"/>
<dbReference type="Gene3D" id="3.30.40.10">
    <property type="entry name" value="Zinc/RING finger domain, C3HC4 (zinc finger)"/>
    <property type="match status" value="1"/>
</dbReference>
<dbReference type="GO" id="GO:0008270">
    <property type="term" value="F:zinc ion binding"/>
    <property type="evidence" value="ECO:0007669"/>
    <property type="project" value="UniProtKB-KW"/>
</dbReference>
<dbReference type="InterPro" id="IPR004331">
    <property type="entry name" value="SPX_dom"/>
</dbReference>
<protein>
    <submittedName>
        <fullName evidence="8">RING-14 protein</fullName>
    </submittedName>
</protein>
<dbReference type="SMART" id="SM00184">
    <property type="entry name" value="RING"/>
    <property type="match status" value="1"/>
</dbReference>
<dbReference type="GeneID" id="6011648"/>
<keyword evidence="2 4" id="KW-0863">Zinc-finger</keyword>
<dbReference type="VEuPathDB" id="FungiDB:CC1G_06524"/>
<keyword evidence="9" id="KW-1185">Reference proteome</keyword>
<dbReference type="InterPro" id="IPR017907">
    <property type="entry name" value="Znf_RING_CS"/>
</dbReference>
<dbReference type="InParanoid" id="A8NNF4"/>
<evidence type="ECO:0000256" key="5">
    <source>
        <dbReference type="SAM" id="MobiDB-lite"/>
    </source>
</evidence>
<organism evidence="8 9">
    <name type="scientific">Coprinopsis cinerea (strain Okayama-7 / 130 / ATCC MYA-4618 / FGSC 9003)</name>
    <name type="common">Inky cap fungus</name>
    <name type="synonym">Hormographiella aspergillata</name>
    <dbReference type="NCBI Taxonomy" id="240176"/>
    <lineage>
        <taxon>Eukaryota</taxon>
        <taxon>Fungi</taxon>
        <taxon>Dikarya</taxon>
        <taxon>Basidiomycota</taxon>
        <taxon>Agaricomycotina</taxon>
        <taxon>Agaricomycetes</taxon>
        <taxon>Agaricomycetidae</taxon>
        <taxon>Agaricales</taxon>
        <taxon>Agaricineae</taxon>
        <taxon>Psathyrellaceae</taxon>
        <taxon>Coprinopsis</taxon>
    </lineage>
</organism>
<dbReference type="OrthoDB" id="5588846at2759"/>
<feature type="domain" description="RING-type" evidence="6">
    <location>
        <begin position="497"/>
        <end position="536"/>
    </location>
</feature>
<dbReference type="SUPFAM" id="SSF57850">
    <property type="entry name" value="RING/U-box"/>
    <property type="match status" value="1"/>
</dbReference>
<name>A8NNF4_COPC7</name>
<reference evidence="8 9" key="1">
    <citation type="journal article" date="2010" name="Proc. Natl. Acad. Sci. U.S.A.">
        <title>Insights into evolution of multicellular fungi from the assembled chromosomes of the mushroom Coprinopsis cinerea (Coprinus cinereus).</title>
        <authorList>
            <person name="Stajich J.E."/>
            <person name="Wilke S.K."/>
            <person name="Ahren D."/>
            <person name="Au C.H."/>
            <person name="Birren B.W."/>
            <person name="Borodovsky M."/>
            <person name="Burns C."/>
            <person name="Canback B."/>
            <person name="Casselton L.A."/>
            <person name="Cheng C.K."/>
            <person name="Deng J."/>
            <person name="Dietrich F.S."/>
            <person name="Fargo D.C."/>
            <person name="Farman M.L."/>
            <person name="Gathman A.C."/>
            <person name="Goldberg J."/>
            <person name="Guigo R."/>
            <person name="Hoegger P.J."/>
            <person name="Hooker J.B."/>
            <person name="Huggins A."/>
            <person name="James T.Y."/>
            <person name="Kamada T."/>
            <person name="Kilaru S."/>
            <person name="Kodira C."/>
            <person name="Kues U."/>
            <person name="Kupfer D."/>
            <person name="Kwan H.S."/>
            <person name="Lomsadze A."/>
            <person name="Li W."/>
            <person name="Lilly W.W."/>
            <person name="Ma L.J."/>
            <person name="Mackey A.J."/>
            <person name="Manning G."/>
            <person name="Martin F."/>
            <person name="Muraguchi H."/>
            <person name="Natvig D.O."/>
            <person name="Palmerini H."/>
            <person name="Ramesh M.A."/>
            <person name="Rehmeyer C.J."/>
            <person name="Roe B.A."/>
            <person name="Shenoy N."/>
            <person name="Stanke M."/>
            <person name="Ter-Hovhannisyan V."/>
            <person name="Tunlid A."/>
            <person name="Velagapudi R."/>
            <person name="Vision T.J."/>
            <person name="Zeng Q."/>
            <person name="Zolan M.E."/>
            <person name="Pukkila P.J."/>
        </authorList>
    </citation>
    <scope>NUCLEOTIDE SEQUENCE [LARGE SCALE GENOMIC DNA]</scope>
    <source>
        <strain evidence="9">Okayama-7 / 130 / ATCC MYA-4618 / FGSC 9003</strain>
    </source>
</reference>
<feature type="compositionally biased region" description="Acidic residues" evidence="5">
    <location>
        <begin position="179"/>
        <end position="207"/>
    </location>
</feature>
<evidence type="ECO:0000256" key="1">
    <source>
        <dbReference type="ARBA" id="ARBA00022723"/>
    </source>
</evidence>
<dbReference type="eggNOG" id="KOG4159">
    <property type="taxonomic scope" value="Eukaryota"/>
</dbReference>
<dbReference type="Pfam" id="PF13920">
    <property type="entry name" value="zf-C3HC4_3"/>
    <property type="match status" value="1"/>
</dbReference>
<evidence type="ECO:0000259" key="6">
    <source>
        <dbReference type="PROSITE" id="PS50089"/>
    </source>
</evidence>
<dbReference type="RefSeq" id="XP_001835121.2">
    <property type="nucleotide sequence ID" value="XM_001835069.2"/>
</dbReference>
<dbReference type="PANTHER" id="PTHR23327:SF51">
    <property type="entry name" value="TRANSCRIPTIONAL REGULATOR OF YEAST FORM ADHERENCE 3"/>
    <property type="match status" value="1"/>
</dbReference>
<evidence type="ECO:0000259" key="7">
    <source>
        <dbReference type="PROSITE" id="PS51382"/>
    </source>
</evidence>
<proteinExistence type="predicted"/>
<dbReference type="Proteomes" id="UP000001861">
    <property type="component" value="Unassembled WGS sequence"/>
</dbReference>
<feature type="domain" description="SPX" evidence="7">
    <location>
        <begin position="1"/>
        <end position="448"/>
    </location>
</feature>
<keyword evidence="3" id="KW-0862">Zinc</keyword>
<evidence type="ECO:0000256" key="2">
    <source>
        <dbReference type="ARBA" id="ARBA00022771"/>
    </source>
</evidence>
<evidence type="ECO:0000256" key="3">
    <source>
        <dbReference type="ARBA" id="ARBA00022833"/>
    </source>
</evidence>
<feature type="compositionally biased region" description="Low complexity" evidence="5">
    <location>
        <begin position="106"/>
        <end position="118"/>
    </location>
</feature>
<accession>A8NNF4</accession>
<dbReference type="PROSITE" id="PS50089">
    <property type="entry name" value="ZF_RING_2"/>
    <property type="match status" value="1"/>
</dbReference>
<dbReference type="AlphaFoldDB" id="A8NNF4"/>
<evidence type="ECO:0000256" key="4">
    <source>
        <dbReference type="PROSITE-ProRule" id="PRU00175"/>
    </source>
</evidence>
<dbReference type="STRING" id="240176.A8NNF4"/>
<feature type="compositionally biased region" description="Polar residues" evidence="5">
    <location>
        <begin position="84"/>
        <end position="105"/>
    </location>
</feature>
<gene>
    <name evidence="8" type="ORF">CC1G_06524</name>
</gene>
<dbReference type="PROSITE" id="PS00518">
    <property type="entry name" value="ZF_RING_1"/>
    <property type="match status" value="1"/>
</dbReference>
<comment type="caution">
    <text evidence="8">The sequence shown here is derived from an EMBL/GenBank/DDBJ whole genome shotgun (WGS) entry which is preliminary data.</text>
</comment>
<dbReference type="Pfam" id="PF03105">
    <property type="entry name" value="SPX"/>
    <property type="match status" value="1"/>
</dbReference>
<dbReference type="EMBL" id="AACS02000012">
    <property type="protein sequence ID" value="EAU86763.2"/>
    <property type="molecule type" value="Genomic_DNA"/>
</dbReference>
<dbReference type="HOGENOM" id="CLU_017137_2_0_1"/>
<feature type="region of interest" description="Disordered" evidence="5">
    <location>
        <begin position="163"/>
        <end position="270"/>
    </location>
</feature>